<dbReference type="EMBL" id="VKKU01000002">
    <property type="protein sequence ID" value="TSB02349.1"/>
    <property type="molecule type" value="Genomic_DNA"/>
</dbReference>
<evidence type="ECO:0000256" key="2">
    <source>
        <dbReference type="ARBA" id="ARBA00009347"/>
    </source>
</evidence>
<keyword evidence="4" id="KW-0274">FAD</keyword>
<dbReference type="Proteomes" id="UP000320160">
    <property type="component" value="Unassembled WGS sequence"/>
</dbReference>
<keyword evidence="5" id="KW-0560">Oxidoreductase</keyword>
<proteinExistence type="inferred from homology"/>
<dbReference type="GO" id="GO:0003995">
    <property type="term" value="F:acyl-CoA dehydrogenase activity"/>
    <property type="evidence" value="ECO:0007669"/>
    <property type="project" value="TreeGrafter"/>
</dbReference>
<accession>A0A553WCC3</accession>
<evidence type="ECO:0000256" key="5">
    <source>
        <dbReference type="ARBA" id="ARBA00023002"/>
    </source>
</evidence>
<evidence type="ECO:0000256" key="4">
    <source>
        <dbReference type="ARBA" id="ARBA00022827"/>
    </source>
</evidence>
<dbReference type="SUPFAM" id="SSF56645">
    <property type="entry name" value="Acyl-CoA dehydrogenase NM domain-like"/>
    <property type="match status" value="1"/>
</dbReference>
<evidence type="ECO:0000256" key="3">
    <source>
        <dbReference type="ARBA" id="ARBA00022630"/>
    </source>
</evidence>
<dbReference type="Gene3D" id="1.20.140.10">
    <property type="entry name" value="Butyryl-CoA Dehydrogenase, subunit A, domain 3"/>
    <property type="match status" value="1"/>
</dbReference>
<dbReference type="SUPFAM" id="SSF47203">
    <property type="entry name" value="Acyl-CoA dehydrogenase C-terminal domain-like"/>
    <property type="match status" value="1"/>
</dbReference>
<comment type="caution">
    <text evidence="7">The sequence shown here is derived from an EMBL/GenBank/DDBJ whole genome shotgun (WGS) entry which is preliminary data.</text>
</comment>
<keyword evidence="8" id="KW-1185">Reference proteome</keyword>
<dbReference type="OrthoDB" id="2450120at2"/>
<dbReference type="Pfam" id="PF00441">
    <property type="entry name" value="Acyl-CoA_dh_1"/>
    <property type="match status" value="1"/>
</dbReference>
<organism evidence="7 8">
    <name type="scientific">Sphingorhabdus contaminans</name>
    <dbReference type="NCBI Taxonomy" id="1343899"/>
    <lineage>
        <taxon>Bacteria</taxon>
        <taxon>Pseudomonadati</taxon>
        <taxon>Pseudomonadota</taxon>
        <taxon>Alphaproteobacteria</taxon>
        <taxon>Sphingomonadales</taxon>
        <taxon>Sphingomonadaceae</taxon>
        <taxon>Sphingorhabdus</taxon>
    </lineage>
</organism>
<name>A0A553WCC3_9SPHN</name>
<evidence type="ECO:0000259" key="6">
    <source>
        <dbReference type="Pfam" id="PF00441"/>
    </source>
</evidence>
<evidence type="ECO:0000313" key="7">
    <source>
        <dbReference type="EMBL" id="TSB02349.1"/>
    </source>
</evidence>
<dbReference type="Gene3D" id="1.10.540.10">
    <property type="entry name" value="Acyl-CoA dehydrogenase/oxidase, N-terminal domain"/>
    <property type="match status" value="1"/>
</dbReference>
<comment type="cofactor">
    <cofactor evidence="1">
        <name>FAD</name>
        <dbReference type="ChEBI" id="CHEBI:57692"/>
    </cofactor>
</comment>
<dbReference type="InterPro" id="IPR009075">
    <property type="entry name" value="AcylCo_DH/oxidase_C"/>
</dbReference>
<reference evidence="7 8" key="1">
    <citation type="submission" date="2019-07" db="EMBL/GenBank/DDBJ databases">
        <authorList>
            <person name="Park M."/>
        </authorList>
    </citation>
    <scope>NUCLEOTIDE SEQUENCE [LARGE SCALE GENOMIC DNA]</scope>
    <source>
        <strain evidence="7 8">KCTC32445</strain>
    </source>
</reference>
<comment type="similarity">
    <text evidence="2">Belongs to the acyl-CoA dehydrogenase family.</text>
</comment>
<evidence type="ECO:0000256" key="1">
    <source>
        <dbReference type="ARBA" id="ARBA00001974"/>
    </source>
</evidence>
<dbReference type="PANTHER" id="PTHR43884">
    <property type="entry name" value="ACYL-COA DEHYDROGENASE"/>
    <property type="match status" value="1"/>
</dbReference>
<dbReference type="AlphaFoldDB" id="A0A553WCC3"/>
<gene>
    <name evidence="7" type="ORF">FOM92_14735</name>
</gene>
<dbReference type="InterPro" id="IPR036250">
    <property type="entry name" value="AcylCo_DH-like_C"/>
</dbReference>
<keyword evidence="3" id="KW-0285">Flavoprotein</keyword>
<dbReference type="InterPro" id="IPR037069">
    <property type="entry name" value="AcylCoA_DH/ox_N_sf"/>
</dbReference>
<sequence length="360" mass="37916">MCLLPHRVSRCAGALRKFCGGSSPRVWGCGEEQLVMSESRQLLCEMANGLFSELAEVGFDNAWPRIEEAGFASLLIPEEQGGFGGDWGDAYAVLRIAGRYALSAPLGDAIFAPRLLMEAGIKPPAGLIGLARANGKVGYGRHCGCVILIEDGELRLVEVATSEVVEGYSLAGEPFDHICPGGAPLASAPCAANLIAMGAFALVAQSAGALDAAFQLTLEHVNTRVQFGKALGRFQAVQQAMAEFSVEAAAIDAAGQAMAAALDKGNVLDDGAAFEIAAAKLRANMAIEKCFPIAHRLHGAIGFTIEYALNRYTRRLMAWRGDCGNDAYWAGQLGQHVSKLSGGGFWPEITRRSDAAGSVV</sequence>
<dbReference type="InterPro" id="IPR009100">
    <property type="entry name" value="AcylCoA_DH/oxidase_NM_dom_sf"/>
</dbReference>
<feature type="domain" description="Acyl-CoA dehydrogenase/oxidase C-terminal" evidence="6">
    <location>
        <begin position="194"/>
        <end position="320"/>
    </location>
</feature>
<dbReference type="GO" id="GO:0050660">
    <property type="term" value="F:flavin adenine dinucleotide binding"/>
    <property type="evidence" value="ECO:0007669"/>
    <property type="project" value="InterPro"/>
</dbReference>
<evidence type="ECO:0000313" key="8">
    <source>
        <dbReference type="Proteomes" id="UP000320160"/>
    </source>
</evidence>
<dbReference type="PANTHER" id="PTHR43884:SF20">
    <property type="entry name" value="ACYL-COA DEHYDROGENASE FADE28"/>
    <property type="match status" value="1"/>
</dbReference>
<protein>
    <recommendedName>
        <fullName evidence="6">Acyl-CoA dehydrogenase/oxidase C-terminal domain-containing protein</fullName>
    </recommendedName>
</protein>